<gene>
    <name evidence="4" type="ordered locus">Sked_12330</name>
</gene>
<dbReference type="RefSeq" id="WP_012866244.1">
    <property type="nucleotide sequence ID" value="NC_013521.1"/>
</dbReference>
<reference evidence="4 5" key="1">
    <citation type="journal article" date="2009" name="Stand. Genomic Sci.">
        <title>Complete genome sequence of Sanguibacter keddieii type strain (ST-74).</title>
        <authorList>
            <person name="Ivanova N."/>
            <person name="Sikorski J."/>
            <person name="Sims D."/>
            <person name="Brettin T."/>
            <person name="Detter J.C."/>
            <person name="Han C."/>
            <person name="Lapidus A."/>
            <person name="Copeland A."/>
            <person name="Glavina Del Rio T."/>
            <person name="Nolan M."/>
            <person name="Chen F."/>
            <person name="Lucas S."/>
            <person name="Tice H."/>
            <person name="Cheng J.F."/>
            <person name="Bruce D."/>
            <person name="Goodwin L."/>
            <person name="Pitluck S."/>
            <person name="Pati A."/>
            <person name="Mavromatis K."/>
            <person name="Chen A."/>
            <person name="Palaniappan K."/>
            <person name="D'haeseleer P."/>
            <person name="Chain P."/>
            <person name="Bristow J."/>
            <person name="Eisen J.A."/>
            <person name="Markowitz V."/>
            <person name="Hugenholtz P."/>
            <person name="Goker M."/>
            <person name="Pukall R."/>
            <person name="Klenk H.P."/>
            <person name="Kyrpides N.C."/>
        </authorList>
    </citation>
    <scope>NUCLEOTIDE SEQUENCE [LARGE SCALE GENOMIC DNA]</scope>
    <source>
        <strain evidence="5">ATCC 51767 / DSM 10542 / NCFB 3025 / ST-74</strain>
    </source>
</reference>
<evidence type="ECO:0000256" key="1">
    <source>
        <dbReference type="ARBA" id="ARBA00006328"/>
    </source>
</evidence>
<feature type="domain" description="NmrA-like" evidence="3">
    <location>
        <begin position="4"/>
        <end position="258"/>
    </location>
</feature>
<protein>
    <submittedName>
        <fullName evidence="4">Predicted nucleoside-diphosphate sugar epimerase</fullName>
    </submittedName>
</protein>
<keyword evidence="2" id="KW-0521">NADP</keyword>
<comment type="similarity">
    <text evidence="1">Belongs to the NmrA-type oxidoreductase family.</text>
</comment>
<sequence>MTYIVHGATGAQGTPVAAALTSSGHHVTAAVRTPSTYSGPGSAVAVDLASPASLVDAYRGAEGVFVHLPIGSPEQQLAQALVIADAVDAARPGRVVMSTSGYTLDDTASAVAVLATRLAASGVSTAVVQPRLYLENLLLPMVVGPVQQDGVLAYPVREDYAVSWSSHLDVADVVVRLLQDPTVTGTVGVGALPGLLGADLAQGFADHLGRPVTFESMSPDDFEELLTPMFGPAATSVADSYRWRATQSDEVVEEATSAQLLLGLRPRTVAQWLGDLGV</sequence>
<accession>D1BE97</accession>
<evidence type="ECO:0000256" key="2">
    <source>
        <dbReference type="ARBA" id="ARBA00022857"/>
    </source>
</evidence>
<dbReference type="Pfam" id="PF05368">
    <property type="entry name" value="NmrA"/>
    <property type="match status" value="1"/>
</dbReference>
<evidence type="ECO:0000313" key="5">
    <source>
        <dbReference type="Proteomes" id="UP000000322"/>
    </source>
</evidence>
<proteinExistence type="inferred from homology"/>
<dbReference type="PANTHER" id="PTHR42748:SF7">
    <property type="entry name" value="NMRA LIKE REDOX SENSOR 1-RELATED"/>
    <property type="match status" value="1"/>
</dbReference>
<dbReference type="Proteomes" id="UP000000322">
    <property type="component" value="Chromosome"/>
</dbReference>
<dbReference type="EMBL" id="CP001819">
    <property type="protein sequence ID" value="ACZ21175.1"/>
    <property type="molecule type" value="Genomic_DNA"/>
</dbReference>
<dbReference type="STRING" id="446469.Sked_12330"/>
<evidence type="ECO:0000259" key="3">
    <source>
        <dbReference type="Pfam" id="PF05368"/>
    </source>
</evidence>
<evidence type="ECO:0000313" key="4">
    <source>
        <dbReference type="EMBL" id="ACZ21175.1"/>
    </source>
</evidence>
<dbReference type="InterPro" id="IPR051164">
    <property type="entry name" value="NmrA-like_oxidored"/>
</dbReference>
<dbReference type="OrthoDB" id="319724at2"/>
<dbReference type="SUPFAM" id="SSF51735">
    <property type="entry name" value="NAD(P)-binding Rossmann-fold domains"/>
    <property type="match status" value="1"/>
</dbReference>
<dbReference type="eggNOG" id="COG0702">
    <property type="taxonomic scope" value="Bacteria"/>
</dbReference>
<organism evidence="4 5">
    <name type="scientific">Sanguibacter keddieii (strain ATCC 51767 / DSM 10542 / NCFB 3025 / ST-74)</name>
    <dbReference type="NCBI Taxonomy" id="446469"/>
    <lineage>
        <taxon>Bacteria</taxon>
        <taxon>Bacillati</taxon>
        <taxon>Actinomycetota</taxon>
        <taxon>Actinomycetes</taxon>
        <taxon>Micrococcales</taxon>
        <taxon>Sanguibacteraceae</taxon>
        <taxon>Sanguibacter</taxon>
    </lineage>
</organism>
<name>D1BE97_SANKS</name>
<dbReference type="HOGENOM" id="CLU_007383_8_3_11"/>
<dbReference type="InterPro" id="IPR036291">
    <property type="entry name" value="NAD(P)-bd_dom_sf"/>
</dbReference>
<keyword evidence="5" id="KW-1185">Reference proteome</keyword>
<dbReference type="KEGG" id="ske:Sked_12330"/>
<dbReference type="InterPro" id="IPR008030">
    <property type="entry name" value="NmrA-like"/>
</dbReference>
<dbReference type="Gene3D" id="3.40.50.720">
    <property type="entry name" value="NAD(P)-binding Rossmann-like Domain"/>
    <property type="match status" value="1"/>
</dbReference>
<dbReference type="AlphaFoldDB" id="D1BE97"/>
<dbReference type="PANTHER" id="PTHR42748">
    <property type="entry name" value="NITROGEN METABOLITE REPRESSION PROTEIN NMRA FAMILY MEMBER"/>
    <property type="match status" value="1"/>
</dbReference>